<organism evidence="1">
    <name type="scientific">uncultured Caudovirales phage</name>
    <dbReference type="NCBI Taxonomy" id="2100421"/>
    <lineage>
        <taxon>Viruses</taxon>
        <taxon>Duplodnaviria</taxon>
        <taxon>Heunggongvirae</taxon>
        <taxon>Uroviricota</taxon>
        <taxon>Caudoviricetes</taxon>
        <taxon>Peduoviridae</taxon>
        <taxon>Maltschvirus</taxon>
        <taxon>Maltschvirus maltsch</taxon>
    </lineage>
</organism>
<evidence type="ECO:0000313" key="1">
    <source>
        <dbReference type="EMBL" id="CAB4242175.1"/>
    </source>
</evidence>
<name>A0A6J5TB06_9CAUD</name>
<proteinExistence type="predicted"/>
<protein>
    <submittedName>
        <fullName evidence="1">Uncharacterized protein</fullName>
    </submittedName>
</protein>
<accession>A0A6J5TB06</accession>
<gene>
    <name evidence="1" type="ORF">UFOVP83_13</name>
</gene>
<dbReference type="EMBL" id="LR797826">
    <property type="protein sequence ID" value="CAB4242175.1"/>
    <property type="molecule type" value="Genomic_DNA"/>
</dbReference>
<sequence length="230" mass="25134">MSLNQILAISESVGINDQRVTAQVTSRNQRVYASEYLSVVPFRFTMKPHNYLQYSQYRSLLNDLRVADRTAEQYLNFGATGWLNYIKYQGDLNSAQVTACNWQTASANKTLVLGSLPAITGGITSSTVIVRAGDFCQVGRYTYIATADVLRGSGSTVNIPVHRSLIVTLTSTVGAVLGELGTTANLGGSTYTGVTFPVLLQEYPTYTLRPFTNDSFIEWSGQFTAIEAVL</sequence>
<reference evidence="1" key="1">
    <citation type="submission" date="2020-05" db="EMBL/GenBank/DDBJ databases">
        <authorList>
            <person name="Chiriac C."/>
            <person name="Salcher M."/>
            <person name="Ghai R."/>
            <person name="Kavagutti S V."/>
        </authorList>
    </citation>
    <scope>NUCLEOTIDE SEQUENCE</scope>
</reference>